<reference evidence="2 3" key="1">
    <citation type="submission" date="2017-08" db="EMBL/GenBank/DDBJ databases">
        <title>Acidophilic green algal genome provides insights into adaptation to an acidic environment.</title>
        <authorList>
            <person name="Hirooka S."/>
            <person name="Hirose Y."/>
            <person name="Kanesaki Y."/>
            <person name="Higuchi S."/>
            <person name="Fujiwara T."/>
            <person name="Onuma R."/>
            <person name="Era A."/>
            <person name="Ohbayashi R."/>
            <person name="Uzuka A."/>
            <person name="Nozaki H."/>
            <person name="Yoshikawa H."/>
            <person name="Miyagishima S.Y."/>
        </authorList>
    </citation>
    <scope>NUCLEOTIDE SEQUENCE [LARGE SCALE GENOMIC DNA]</scope>
    <source>
        <strain evidence="2 3">NIES-2499</strain>
    </source>
</reference>
<feature type="signal peptide" evidence="1">
    <location>
        <begin position="1"/>
        <end position="17"/>
    </location>
</feature>
<keyword evidence="1" id="KW-0732">Signal</keyword>
<evidence type="ECO:0000313" key="2">
    <source>
        <dbReference type="EMBL" id="GAX80763.1"/>
    </source>
</evidence>
<dbReference type="OrthoDB" id="619536at2759"/>
<organism evidence="2 3">
    <name type="scientific">Chlamydomonas eustigma</name>
    <dbReference type="NCBI Taxonomy" id="1157962"/>
    <lineage>
        <taxon>Eukaryota</taxon>
        <taxon>Viridiplantae</taxon>
        <taxon>Chlorophyta</taxon>
        <taxon>core chlorophytes</taxon>
        <taxon>Chlorophyceae</taxon>
        <taxon>CS clade</taxon>
        <taxon>Chlamydomonadales</taxon>
        <taxon>Chlamydomonadaceae</taxon>
        <taxon>Chlamydomonas</taxon>
    </lineage>
</organism>
<dbReference type="Proteomes" id="UP000232323">
    <property type="component" value="Unassembled WGS sequence"/>
</dbReference>
<accession>A0A250XCE6</accession>
<evidence type="ECO:0000256" key="1">
    <source>
        <dbReference type="SAM" id="SignalP"/>
    </source>
</evidence>
<gene>
    <name evidence="2" type="ORF">CEUSTIGMA_g8198.t1</name>
</gene>
<name>A0A250XCE6_9CHLO</name>
<proteinExistence type="predicted"/>
<dbReference type="EMBL" id="BEGY01000056">
    <property type="protein sequence ID" value="GAX80763.1"/>
    <property type="molecule type" value="Genomic_DNA"/>
</dbReference>
<sequence length="687" mass="74578">MSLKTLHSLLLSRAVQTDVVVSEICTAIERAKNDHVEAEKLLTIVVLAFSSEDGKTMLDAIALDVAPSLLQLCSVSPQCTQLSARLADQIVQACSPRETLTMLLEVLGLMSLTEHGSENKDTELVHGSESRCASTLSLQLHIIKLLPIVLRSIPRKRVTCTTDCLPQIARVSKAVGDGLHVALTGHANAASRKSHSLRCGTTLMTDGAVMMPGSAAEFASMAAATAASVCGEAIFWEDLGFKSPVDGEDELAEVLFTQSTVFVDFVYSVHEEILLHKVSSCNQESLVTLQRQLALLSLHLLGVLYLPCDKALLLSTPSLQHDLAKLLRVLRALMTGCSSKVLDWASIWTLCNDSSHSHPQSLADTVSASDEVGSHQDPQVLVMDSAGGAALLVLLSLEQRSMETLRYQQSHLISLPCDCWCDWLLPPKTRLDIMKFGFLMSSALFGAAEVLQSQYIILSAFRLMMFASNLAAKKQTALSHVIDSVQVHNNNNRIIQTPMEEAGDLVHVQSTDQRSARGGGGETRMWSLNQEENEVHNAGRTVLQVIALNVAQSTDERTRNEAFSCMQAVLRGLPPLLRLHAIMSLSSMPFPPIVALAMQQLQHQVLSAMERPGSSQAAVFMQAHVLMPVQYVLQQYIDTRGKESAGVCLSIGSNNGLPAEMAFHRFSAAMSCITELLEGLVNDAANL</sequence>
<evidence type="ECO:0000313" key="3">
    <source>
        <dbReference type="Proteomes" id="UP000232323"/>
    </source>
</evidence>
<keyword evidence="3" id="KW-1185">Reference proteome</keyword>
<dbReference type="AlphaFoldDB" id="A0A250XCE6"/>
<protein>
    <submittedName>
        <fullName evidence="2">Uncharacterized protein</fullName>
    </submittedName>
</protein>
<comment type="caution">
    <text evidence="2">The sequence shown here is derived from an EMBL/GenBank/DDBJ whole genome shotgun (WGS) entry which is preliminary data.</text>
</comment>
<feature type="chain" id="PRO_5013349750" evidence="1">
    <location>
        <begin position="18"/>
        <end position="687"/>
    </location>
</feature>